<proteinExistence type="predicted"/>
<evidence type="ECO:0000313" key="3">
    <source>
        <dbReference type="EMBL" id="KAB1207948.1"/>
    </source>
</evidence>
<dbReference type="AlphaFoldDB" id="A0A6A1V7S7"/>
<evidence type="ECO:0000313" key="4">
    <source>
        <dbReference type="Proteomes" id="UP000516437"/>
    </source>
</evidence>
<organism evidence="3 4">
    <name type="scientific">Morella rubra</name>
    <name type="common">Chinese bayberry</name>
    <dbReference type="NCBI Taxonomy" id="262757"/>
    <lineage>
        <taxon>Eukaryota</taxon>
        <taxon>Viridiplantae</taxon>
        <taxon>Streptophyta</taxon>
        <taxon>Embryophyta</taxon>
        <taxon>Tracheophyta</taxon>
        <taxon>Spermatophyta</taxon>
        <taxon>Magnoliopsida</taxon>
        <taxon>eudicotyledons</taxon>
        <taxon>Gunneridae</taxon>
        <taxon>Pentapetalae</taxon>
        <taxon>rosids</taxon>
        <taxon>fabids</taxon>
        <taxon>Fagales</taxon>
        <taxon>Myricaceae</taxon>
        <taxon>Morella</taxon>
    </lineage>
</organism>
<evidence type="ECO:0000256" key="1">
    <source>
        <dbReference type="ARBA" id="ARBA00023027"/>
    </source>
</evidence>
<keyword evidence="4" id="KW-1185">Reference proteome</keyword>
<name>A0A6A1V7S7_9ROSI</name>
<dbReference type="Proteomes" id="UP000516437">
    <property type="component" value="Chromosome 7"/>
</dbReference>
<dbReference type="InterPro" id="IPR000157">
    <property type="entry name" value="TIR_dom"/>
</dbReference>
<feature type="domain" description="TIR" evidence="2">
    <location>
        <begin position="54"/>
        <end position="154"/>
    </location>
</feature>
<dbReference type="PANTHER" id="PTHR32009">
    <property type="entry name" value="TMV RESISTANCE PROTEIN N-LIKE"/>
    <property type="match status" value="1"/>
</dbReference>
<dbReference type="EMBL" id="RXIC02000025">
    <property type="protein sequence ID" value="KAB1207948.1"/>
    <property type="molecule type" value="Genomic_DNA"/>
</dbReference>
<comment type="caution">
    <text evidence="3">The sequence shown here is derived from an EMBL/GenBank/DDBJ whole genome shotgun (WGS) entry which is preliminary data.</text>
</comment>
<accession>A0A6A1V7S7</accession>
<keyword evidence="1" id="KW-0520">NAD</keyword>
<reference evidence="3 4" key="1">
    <citation type="journal article" date="2019" name="Plant Biotechnol. J.">
        <title>The red bayberry genome and genetic basis of sex determination.</title>
        <authorList>
            <person name="Jia H.M."/>
            <person name="Jia H.J."/>
            <person name="Cai Q.L."/>
            <person name="Wang Y."/>
            <person name="Zhao H.B."/>
            <person name="Yang W.F."/>
            <person name="Wang G.Y."/>
            <person name="Li Y.H."/>
            <person name="Zhan D.L."/>
            <person name="Shen Y.T."/>
            <person name="Niu Q.F."/>
            <person name="Chang L."/>
            <person name="Qiu J."/>
            <person name="Zhao L."/>
            <person name="Xie H.B."/>
            <person name="Fu W.Y."/>
            <person name="Jin J."/>
            <person name="Li X.W."/>
            <person name="Jiao Y."/>
            <person name="Zhou C.C."/>
            <person name="Tu T."/>
            <person name="Chai C.Y."/>
            <person name="Gao J.L."/>
            <person name="Fan L.J."/>
            <person name="van de Weg E."/>
            <person name="Wang J.Y."/>
            <person name="Gao Z.S."/>
        </authorList>
    </citation>
    <scope>NUCLEOTIDE SEQUENCE [LARGE SCALE GENOMIC DNA]</scope>
    <source>
        <tissue evidence="3">Leaves</tissue>
    </source>
</reference>
<gene>
    <name evidence="3" type="ORF">CJ030_MR7G026897</name>
</gene>
<dbReference type="GO" id="GO:0007165">
    <property type="term" value="P:signal transduction"/>
    <property type="evidence" value="ECO:0007669"/>
    <property type="project" value="InterPro"/>
</dbReference>
<dbReference type="SUPFAM" id="SSF52200">
    <property type="entry name" value="Toll/Interleukin receptor TIR domain"/>
    <property type="match status" value="1"/>
</dbReference>
<protein>
    <recommendedName>
        <fullName evidence="2">TIR domain-containing protein</fullName>
    </recommendedName>
</protein>
<evidence type="ECO:0000259" key="2">
    <source>
        <dbReference type="Pfam" id="PF01582"/>
    </source>
</evidence>
<dbReference type="PANTHER" id="PTHR32009:SF155">
    <property type="entry name" value="DISEASE RESISTANCE PROTEIN (TIR-NBS-LRR CLASS)"/>
    <property type="match status" value="1"/>
</dbReference>
<dbReference type="Gene3D" id="3.40.50.10140">
    <property type="entry name" value="Toll/interleukin-1 receptor homology (TIR) domain"/>
    <property type="match status" value="1"/>
</dbReference>
<sequence>MLFPLHLLRLSGTSPELQRRRITPLSRIHLQHPRLTGETRRPSLPQRGWVARRGPSLLEAIEDSAASIAIDLSPDFVSLPQCLEILSKICECRSLLLPVFCGVTPPDVRRQGGHLKNSLGTMKRGLAGARGTKVKTWRRAMKKAAGRNSGWVFNNRW</sequence>
<dbReference type="InterPro" id="IPR035897">
    <property type="entry name" value="Toll_tir_struct_dom_sf"/>
</dbReference>
<dbReference type="Pfam" id="PF01582">
    <property type="entry name" value="TIR"/>
    <property type="match status" value="1"/>
</dbReference>